<keyword evidence="14" id="KW-0411">Iron-sulfur</keyword>
<keyword evidence="8" id="KW-0479">Metal-binding</keyword>
<dbReference type="Pfam" id="PF00136">
    <property type="entry name" value="DNA_pol_B"/>
    <property type="match status" value="1"/>
</dbReference>
<dbReference type="InterPro" id="IPR009057">
    <property type="entry name" value="Homeodomain-like_sf"/>
</dbReference>
<protein>
    <recommendedName>
        <fullName evidence="20">DNA polymerase</fullName>
        <ecNumber evidence="20">2.7.7.7</ecNumber>
    </recommendedName>
</protein>
<feature type="region of interest" description="Disordered" evidence="21">
    <location>
        <begin position="164"/>
        <end position="198"/>
    </location>
</feature>
<dbReference type="InterPro" id="IPR012337">
    <property type="entry name" value="RNaseH-like_sf"/>
</dbReference>
<keyword evidence="9" id="KW-0227">DNA damage</keyword>
<dbReference type="GO" id="GO:0042276">
    <property type="term" value="P:error-prone translesion synthesis"/>
    <property type="evidence" value="ECO:0007669"/>
    <property type="project" value="TreeGrafter"/>
</dbReference>
<feature type="region of interest" description="Disordered" evidence="21">
    <location>
        <begin position="724"/>
        <end position="743"/>
    </location>
</feature>
<dbReference type="InterPro" id="IPR043502">
    <property type="entry name" value="DNA/RNA_pol_sf"/>
</dbReference>
<dbReference type="PANTHER" id="PTHR45812:SF1">
    <property type="entry name" value="DNA POLYMERASE ZETA CATALYTIC SUBUNIT"/>
    <property type="match status" value="1"/>
</dbReference>
<dbReference type="SMART" id="SM00486">
    <property type="entry name" value="POLBc"/>
    <property type="match status" value="1"/>
</dbReference>
<keyword evidence="17" id="KW-0539">Nucleus</keyword>
<keyword evidence="24" id="KW-1185">Reference proteome</keyword>
<keyword evidence="4" id="KW-0004">4Fe-4S</keyword>
<keyword evidence="6 20" id="KW-0548">Nucleotidyltransferase</keyword>
<evidence type="ECO:0000256" key="11">
    <source>
        <dbReference type="ARBA" id="ARBA00022833"/>
    </source>
</evidence>
<dbReference type="Gene3D" id="3.30.420.10">
    <property type="entry name" value="Ribonuclease H-like superfamily/Ribonuclease H"/>
    <property type="match status" value="1"/>
</dbReference>
<evidence type="ECO:0000256" key="20">
    <source>
        <dbReference type="RuleBase" id="RU000442"/>
    </source>
</evidence>
<keyword evidence="11" id="KW-0862">Zinc</keyword>
<dbReference type="Pfam" id="PF24065">
    <property type="entry name" value="REV3_N"/>
    <property type="match status" value="1"/>
</dbReference>
<comment type="similarity">
    <text evidence="3 20">Belongs to the DNA polymerase type-B family.</text>
</comment>
<dbReference type="GO" id="GO:0003677">
    <property type="term" value="F:DNA binding"/>
    <property type="evidence" value="ECO:0007669"/>
    <property type="project" value="UniProtKB-KW"/>
</dbReference>
<dbReference type="InterPro" id="IPR056435">
    <property type="entry name" value="DPOD/Z_N"/>
</dbReference>
<dbReference type="InterPro" id="IPR056447">
    <property type="entry name" value="REV3_N"/>
</dbReference>
<dbReference type="Pfam" id="PF24055">
    <property type="entry name" value="POL3_N"/>
    <property type="match status" value="1"/>
</dbReference>
<evidence type="ECO:0000256" key="16">
    <source>
        <dbReference type="ARBA" id="ARBA00023204"/>
    </source>
</evidence>
<dbReference type="Pfam" id="PF03104">
    <property type="entry name" value="DNA_pol_B_exo1"/>
    <property type="match status" value="1"/>
</dbReference>
<dbReference type="FunFam" id="1.10.132.60:FF:000007">
    <property type="entry name" value="DNA polymerase"/>
    <property type="match status" value="1"/>
</dbReference>
<evidence type="ECO:0000256" key="13">
    <source>
        <dbReference type="ARBA" id="ARBA00023004"/>
    </source>
</evidence>
<evidence type="ECO:0000256" key="10">
    <source>
        <dbReference type="ARBA" id="ARBA00022771"/>
    </source>
</evidence>
<dbReference type="Gene3D" id="3.30.342.10">
    <property type="entry name" value="DNA Polymerase, chain B, domain 1"/>
    <property type="match status" value="1"/>
</dbReference>
<dbReference type="Gene3D" id="3.90.1600.10">
    <property type="entry name" value="Palm domain of DNA polymerase"/>
    <property type="match status" value="1"/>
</dbReference>
<dbReference type="InterPro" id="IPR017964">
    <property type="entry name" value="DNA-dir_DNA_pol_B_CS"/>
</dbReference>
<evidence type="ECO:0000256" key="19">
    <source>
        <dbReference type="ARBA" id="ARBA00066055"/>
    </source>
</evidence>
<evidence type="ECO:0000256" key="18">
    <source>
        <dbReference type="ARBA" id="ARBA00049244"/>
    </source>
</evidence>
<accession>A0AAD9GZV4</accession>
<evidence type="ECO:0000256" key="12">
    <source>
        <dbReference type="ARBA" id="ARBA00022932"/>
    </source>
</evidence>
<dbReference type="GO" id="GO:0000166">
    <property type="term" value="F:nucleotide binding"/>
    <property type="evidence" value="ECO:0007669"/>
    <property type="project" value="InterPro"/>
</dbReference>
<dbReference type="GO" id="GO:0016035">
    <property type="term" value="C:zeta DNA polymerase complex"/>
    <property type="evidence" value="ECO:0007669"/>
    <property type="project" value="InterPro"/>
</dbReference>
<dbReference type="Gene3D" id="1.10.287.690">
    <property type="entry name" value="Helix hairpin bin"/>
    <property type="match status" value="1"/>
</dbReference>
<dbReference type="InterPro" id="IPR030559">
    <property type="entry name" value="PolZ_Rev3"/>
</dbReference>
<keyword evidence="13" id="KW-0408">Iron</keyword>
<dbReference type="SUPFAM" id="SSF56672">
    <property type="entry name" value="DNA/RNA polymerases"/>
    <property type="match status" value="1"/>
</dbReference>
<evidence type="ECO:0000313" key="24">
    <source>
        <dbReference type="Proteomes" id="UP001259832"/>
    </source>
</evidence>
<dbReference type="PANTHER" id="PTHR45812">
    <property type="entry name" value="DNA POLYMERASE ZETA CATALYTIC SUBUNIT"/>
    <property type="match status" value="1"/>
</dbReference>
<dbReference type="SUPFAM" id="SSF46689">
    <property type="entry name" value="Homeodomain-like"/>
    <property type="match status" value="1"/>
</dbReference>
<evidence type="ECO:0000256" key="3">
    <source>
        <dbReference type="ARBA" id="ARBA00005755"/>
    </source>
</evidence>
<dbReference type="InterPro" id="IPR006134">
    <property type="entry name" value="DNA-dir_DNA_pol_B_multi_dom"/>
</dbReference>
<dbReference type="GO" id="GO:0000724">
    <property type="term" value="P:double-strand break repair via homologous recombination"/>
    <property type="evidence" value="ECO:0007669"/>
    <property type="project" value="TreeGrafter"/>
</dbReference>
<evidence type="ECO:0000256" key="14">
    <source>
        <dbReference type="ARBA" id="ARBA00023014"/>
    </source>
</evidence>
<dbReference type="CDD" id="cd05778">
    <property type="entry name" value="DNA_polB_zeta_exo"/>
    <property type="match status" value="1"/>
</dbReference>
<dbReference type="PROSITE" id="PS51253">
    <property type="entry name" value="HTH_CENPB"/>
    <property type="match status" value="1"/>
</dbReference>
<name>A0AAD9GZV4_9STRA</name>
<evidence type="ECO:0000256" key="17">
    <source>
        <dbReference type="ARBA" id="ARBA00023242"/>
    </source>
</evidence>
<comment type="cofactor">
    <cofactor evidence="1">
        <name>[4Fe-4S] cluster</name>
        <dbReference type="ChEBI" id="CHEBI:49883"/>
    </cofactor>
</comment>
<evidence type="ECO:0000256" key="7">
    <source>
        <dbReference type="ARBA" id="ARBA00022705"/>
    </source>
</evidence>
<keyword evidence="5 20" id="KW-0808">Transferase</keyword>
<dbReference type="GO" id="GO:0008270">
    <property type="term" value="F:zinc ion binding"/>
    <property type="evidence" value="ECO:0007669"/>
    <property type="project" value="UniProtKB-KW"/>
</dbReference>
<keyword evidence="12 20" id="KW-0239">DNA-directed DNA polymerase</keyword>
<evidence type="ECO:0000256" key="9">
    <source>
        <dbReference type="ARBA" id="ARBA00022763"/>
    </source>
</evidence>
<dbReference type="InterPro" id="IPR042087">
    <property type="entry name" value="DNA_pol_B_thumb"/>
</dbReference>
<evidence type="ECO:0000256" key="21">
    <source>
        <dbReference type="SAM" id="MobiDB-lite"/>
    </source>
</evidence>
<dbReference type="Gene3D" id="1.10.132.60">
    <property type="entry name" value="DNA polymerase family B, C-terminal domain"/>
    <property type="match status" value="1"/>
</dbReference>
<evidence type="ECO:0000256" key="5">
    <source>
        <dbReference type="ARBA" id="ARBA00022679"/>
    </source>
</evidence>
<dbReference type="GO" id="GO:0003887">
    <property type="term" value="F:DNA-directed DNA polymerase activity"/>
    <property type="evidence" value="ECO:0007669"/>
    <property type="project" value="UniProtKB-KW"/>
</dbReference>
<organism evidence="23 24">
    <name type="scientific">Phytophthora citrophthora</name>
    <dbReference type="NCBI Taxonomy" id="4793"/>
    <lineage>
        <taxon>Eukaryota</taxon>
        <taxon>Sar</taxon>
        <taxon>Stramenopiles</taxon>
        <taxon>Oomycota</taxon>
        <taxon>Peronosporomycetes</taxon>
        <taxon>Peronosporales</taxon>
        <taxon>Peronosporaceae</taxon>
        <taxon>Phytophthora</taxon>
    </lineage>
</organism>
<dbReference type="Proteomes" id="UP001259832">
    <property type="component" value="Unassembled WGS sequence"/>
</dbReference>
<evidence type="ECO:0000256" key="8">
    <source>
        <dbReference type="ARBA" id="ARBA00022723"/>
    </source>
</evidence>
<evidence type="ECO:0000256" key="6">
    <source>
        <dbReference type="ARBA" id="ARBA00022695"/>
    </source>
</evidence>
<comment type="catalytic activity">
    <reaction evidence="18 20">
        <text>DNA(n) + a 2'-deoxyribonucleoside 5'-triphosphate = DNA(n+1) + diphosphate</text>
        <dbReference type="Rhea" id="RHEA:22508"/>
        <dbReference type="Rhea" id="RHEA-COMP:17339"/>
        <dbReference type="Rhea" id="RHEA-COMP:17340"/>
        <dbReference type="ChEBI" id="CHEBI:33019"/>
        <dbReference type="ChEBI" id="CHEBI:61560"/>
        <dbReference type="ChEBI" id="CHEBI:173112"/>
        <dbReference type="EC" id="2.7.7.7"/>
    </reaction>
</comment>
<evidence type="ECO:0000256" key="1">
    <source>
        <dbReference type="ARBA" id="ARBA00001966"/>
    </source>
</evidence>
<evidence type="ECO:0000256" key="15">
    <source>
        <dbReference type="ARBA" id="ARBA00023125"/>
    </source>
</evidence>
<reference evidence="23" key="1">
    <citation type="submission" date="2023-08" db="EMBL/GenBank/DDBJ databases">
        <title>Reference Genome Resource for the Citrus Pathogen Phytophthora citrophthora.</title>
        <authorList>
            <person name="Moller H."/>
            <person name="Coetzee B."/>
            <person name="Rose L.J."/>
            <person name="Van Niekerk J.M."/>
        </authorList>
    </citation>
    <scope>NUCLEOTIDE SEQUENCE</scope>
    <source>
        <strain evidence="23">STE-U-9442</strain>
    </source>
</reference>
<dbReference type="GO" id="GO:0006260">
    <property type="term" value="P:DNA replication"/>
    <property type="evidence" value="ECO:0007669"/>
    <property type="project" value="UniProtKB-KW"/>
</dbReference>
<comment type="subunit">
    <text evidence="19">Forms DNA polymerase zeta with REV7.</text>
</comment>
<keyword evidence="16" id="KW-0234">DNA repair</keyword>
<evidence type="ECO:0000256" key="4">
    <source>
        <dbReference type="ARBA" id="ARBA00022485"/>
    </source>
</evidence>
<dbReference type="Gene3D" id="1.10.10.60">
    <property type="entry name" value="Homeodomain-like"/>
    <property type="match status" value="2"/>
</dbReference>
<gene>
    <name evidence="23" type="ORF">P3T76_001425</name>
</gene>
<keyword evidence="15 20" id="KW-0238">DNA-binding</keyword>
<evidence type="ECO:0000259" key="22">
    <source>
        <dbReference type="PROSITE" id="PS51253"/>
    </source>
</evidence>
<dbReference type="GO" id="GO:0051539">
    <property type="term" value="F:4 iron, 4 sulfur cluster binding"/>
    <property type="evidence" value="ECO:0007669"/>
    <property type="project" value="UniProtKB-KW"/>
</dbReference>
<dbReference type="SUPFAM" id="SSF53098">
    <property type="entry name" value="Ribonuclease H-like"/>
    <property type="match status" value="1"/>
</dbReference>
<dbReference type="InterPro" id="IPR006172">
    <property type="entry name" value="DNA-dir_DNA_pol_B"/>
</dbReference>
<dbReference type="InterPro" id="IPR006133">
    <property type="entry name" value="DNA-dir_DNA_pol_B_exonuc"/>
</dbReference>
<keyword evidence="7 20" id="KW-0235">DNA replication</keyword>
<dbReference type="InterPro" id="IPR006600">
    <property type="entry name" value="HTH_CenpB_DNA-bd_dom"/>
</dbReference>
<feature type="region of interest" description="Disordered" evidence="21">
    <location>
        <begin position="826"/>
        <end position="851"/>
    </location>
</feature>
<dbReference type="EC" id="2.7.7.7" evidence="20"/>
<dbReference type="FunFam" id="1.10.287.690:FF:000002">
    <property type="entry name" value="DNA polymerase zeta"/>
    <property type="match status" value="1"/>
</dbReference>
<dbReference type="EMBL" id="JASMQC010000002">
    <property type="protein sequence ID" value="KAK1947415.1"/>
    <property type="molecule type" value="Genomic_DNA"/>
</dbReference>
<keyword evidence="10" id="KW-0863">Zinc-finger</keyword>
<comment type="caution">
    <text evidence="23">The sequence shown here is derived from an EMBL/GenBank/DDBJ whole genome shotgun (WGS) entry which is preliminary data.</text>
</comment>
<evidence type="ECO:0000313" key="23">
    <source>
        <dbReference type="EMBL" id="KAK1947415.1"/>
    </source>
</evidence>
<feature type="domain" description="HTH CENPB-type" evidence="22">
    <location>
        <begin position="67"/>
        <end position="139"/>
    </location>
</feature>
<sequence>MGKQGKGRRLTDRERLEISEFARQNPQVKHVELAATYNVNESTIRKWRQESNATKVRARCASIGSNERCRGQPERARQFDLQLYNWICATRSRGEKLRPIQVRAKARELATSYEQMNNFKASSGWYYRYCRRFGLRMDTTTSSASPSSSNSDAIAETESMVDLLASDPPEPSTAGLAAQLQDDVESSTQSQGHEPEEGASACQAAIAHFLHHHTELLSRASRSRFIQYLSDLPEELEAFAHMTTADRVLFAKGFAERSTMDDEDVEDLRVEAVVVDYYMSSPLPVNAIGKLPESPCYSRAREVPVVRIFGATPAGQKALVHVHGIFPYFYFRAEDDPDFEDPERLRALLPRLAKDIEAANATKQLQRRQSHGNKTARFTPNRTIAKMLVVQGTPFYGYHPKPKLFVQIFLYNPRVVTAIVQLLESGSVAERRFQPYEAHVPFLLQVFADYNIEGMNNVVFSNVKFRFPLPVTQEHLTEAQGSNEYRPILLSTVEPQKISGLDKTAFPLEGRFAPVPQTPKRWFDRQSSCALEADVAASCILNPKRFEAQQNAAEGTGELRNVPSLAAIWEEERQRRIQKGERGTPIMSLSLQRNPDILKGSPMSASPAQSASSLLSQSFFRKKMKDSVDAVMEKLYKQTKKNNTSSPARYQPLTTDEVMSCGNSFDAESDFSYSQAEHEDEAMCGSDQESAEEDQAIVNILLEMQQDGGQDDAGGEWLETVENEGYNTTDDYEDDDEDPGNWENRDKEIGDILASQRLVEEHIVHEGPETRNGNEWWDIAEREPRPLESPLSELGSPRVILNTPRRRANKTARSIRFGASPEDLPLIGDIEDLLPPRPQEPISLTPEEESDPVDLQLSLTPHPQPFRASPRVQVPRVAEGNTRVWLFNPEPPSLSQLLASSHDLGVDPIQYKPAFYSNAADIPEKAMVFGGKKFDFAPQSSHNLRVFDTTDTRQLLNPLCSAGSREEVGITPWCKLSQLKTHSIPRATSEKVRRLRMPARVPPDASTVQAWLSNESAKGQPPAKIRRKRARPSVFLTASPSSKMISPAIVSNVTILSIEVFAESRGNMLPNPLYDPVSVICYAVEAQEGPTDCKAKERGFLMLKPVDQPETTLEGIGLCVDSSKTSVTLASDERELLHSLEALIRRWDPDFLAGFEVQKASIGYLVDRASQMDINLIQSLSRLPSAPIDPRNVTTAPDQDSESQKEALIGTTWGVNKAAGLWLHGRYILNLWRMTRSELKLSRYALEDVVWAVLKRPYPVYSAERLASWFREGGQVRWKVIRYYLERATLNLQIIAKMQLITRTSEMARLFGIDFYSVLSRGSQYRVEAVMLRVTKRKNFLLVSPNRNQVAGQAPMECIPLVMEPHSCFYPDPVVVLDFQSLYPSLVIGYNLCYSSLLGRLKDGLNPDLETSLGVVGFAPSASGLLRCRDDVIIAPNGTLFCPKSFRHGILPLILNEILSTRIMVKKSMKSAKETNQERLEKVLNARQLALKMISNVTYGYTAAGFSGRMPCAQLADAIVQTGRCTLEAAVRLIEERADWNARVVYGDTDSVFVLLKGRSKADAFRIGQEIADAVTASNPRPVTLKLEKVYMGCVLVSKKRYVGNKFESPTQKIGVIESKGIETVRRDSCGVVQHAMQTSLETLFASSDLSKVKEGMEKYWLQILENRIPLKEFIFAKEVRLGTYSTGSAPPAALVSAKAMGKDPRAGPRYAERVPYVVVNGPPGARLMDLVVSPDEYFDKRKRYSINYHYYINKQIIPSLERLFLLTGANIRSWYAALPRSSVKARQHVFENATPTRPFGRGFRSIDSFYLSKHCRLCGSIGNDVLCQECTANPQRSLLAIHTASTKHEQAVMALKVACTACADRDAFSSCNNVVCRVWNHIKLFEVDKATLTYQER</sequence>
<proteinExistence type="inferred from homology"/>
<feature type="compositionally biased region" description="Acidic residues" evidence="21">
    <location>
        <begin position="730"/>
        <end position="740"/>
    </location>
</feature>
<dbReference type="PRINTS" id="PR00106">
    <property type="entry name" value="DNAPOLB"/>
</dbReference>
<dbReference type="CDD" id="cd05534">
    <property type="entry name" value="POLBc_zeta"/>
    <property type="match status" value="1"/>
</dbReference>
<dbReference type="InterPro" id="IPR036397">
    <property type="entry name" value="RNaseH_sf"/>
</dbReference>
<comment type="subcellular location">
    <subcellularLocation>
        <location evidence="2">Nucleus</location>
    </subcellularLocation>
</comment>
<dbReference type="PROSITE" id="PS00116">
    <property type="entry name" value="DNA_POLYMERASE_B"/>
    <property type="match status" value="1"/>
</dbReference>
<evidence type="ECO:0000256" key="2">
    <source>
        <dbReference type="ARBA" id="ARBA00004123"/>
    </source>
</evidence>
<dbReference type="GO" id="GO:0005634">
    <property type="term" value="C:nucleus"/>
    <property type="evidence" value="ECO:0007669"/>
    <property type="project" value="UniProtKB-SubCell"/>
</dbReference>
<dbReference type="InterPro" id="IPR023211">
    <property type="entry name" value="DNA_pol_palm_dom_sf"/>
</dbReference>
<dbReference type="Pfam" id="PF03221">
    <property type="entry name" value="HTH_Tnp_Tc5"/>
    <property type="match status" value="1"/>
</dbReference>